<feature type="transmembrane region" description="Helical" evidence="1">
    <location>
        <begin position="157"/>
        <end position="178"/>
    </location>
</feature>
<keyword evidence="3" id="KW-0482">Metalloprotease</keyword>
<dbReference type="Pfam" id="PF02517">
    <property type="entry name" value="Rce1-like"/>
    <property type="match status" value="1"/>
</dbReference>
<gene>
    <name evidence="3" type="ORF">GOC83_08600</name>
</gene>
<feature type="transmembrane region" description="Helical" evidence="1">
    <location>
        <begin position="190"/>
        <end position="213"/>
    </location>
</feature>
<accession>A0A847U0A0</accession>
<dbReference type="EMBL" id="WOWB01000001">
    <property type="protein sequence ID" value="NLV06186.1"/>
    <property type="molecule type" value="Genomic_DNA"/>
</dbReference>
<keyword evidence="1" id="KW-0812">Transmembrane</keyword>
<evidence type="ECO:0000313" key="4">
    <source>
        <dbReference type="Proteomes" id="UP000610611"/>
    </source>
</evidence>
<keyword evidence="1" id="KW-0472">Membrane</keyword>
<comment type="caution">
    <text evidence="3">The sequence shown here is derived from an EMBL/GenBank/DDBJ whole genome shotgun (WGS) entry which is preliminary data.</text>
</comment>
<keyword evidence="3" id="KW-0645">Protease</keyword>
<dbReference type="GO" id="GO:0006508">
    <property type="term" value="P:proteolysis"/>
    <property type="evidence" value="ECO:0007669"/>
    <property type="project" value="UniProtKB-KW"/>
</dbReference>
<feature type="transmembrane region" description="Helical" evidence="1">
    <location>
        <begin position="219"/>
        <end position="241"/>
    </location>
</feature>
<dbReference type="PANTHER" id="PTHR36435:SF1">
    <property type="entry name" value="CAAX AMINO TERMINAL PROTEASE FAMILY PROTEIN"/>
    <property type="match status" value="1"/>
</dbReference>
<feature type="transmembrane region" description="Helical" evidence="1">
    <location>
        <begin position="117"/>
        <end position="137"/>
    </location>
</feature>
<dbReference type="GO" id="GO:0080120">
    <property type="term" value="P:CAAX-box protein maturation"/>
    <property type="evidence" value="ECO:0007669"/>
    <property type="project" value="UniProtKB-ARBA"/>
</dbReference>
<evidence type="ECO:0000256" key="1">
    <source>
        <dbReference type="SAM" id="Phobius"/>
    </source>
</evidence>
<proteinExistence type="predicted"/>
<dbReference type="GO" id="GO:0004175">
    <property type="term" value="F:endopeptidase activity"/>
    <property type="evidence" value="ECO:0007669"/>
    <property type="project" value="UniProtKB-ARBA"/>
</dbReference>
<feature type="domain" description="CAAX prenyl protease 2/Lysostaphin resistance protein A-like" evidence="2">
    <location>
        <begin position="162"/>
        <end position="260"/>
    </location>
</feature>
<dbReference type="InterPro" id="IPR052710">
    <property type="entry name" value="CAAX_protease"/>
</dbReference>
<dbReference type="AlphaFoldDB" id="A0A847U0A0"/>
<organism evidence="3 4">
    <name type="scientific">Haloarcula rubripromontorii</name>
    <dbReference type="NCBI Taxonomy" id="1705562"/>
    <lineage>
        <taxon>Archaea</taxon>
        <taxon>Methanobacteriati</taxon>
        <taxon>Methanobacteriota</taxon>
        <taxon>Stenosarchaea group</taxon>
        <taxon>Halobacteria</taxon>
        <taxon>Halobacteriales</taxon>
        <taxon>Haloarculaceae</taxon>
        <taxon>Haloarcula</taxon>
    </lineage>
</organism>
<reference evidence="3" key="1">
    <citation type="submission" date="2019-12" db="EMBL/GenBank/DDBJ databases">
        <title>The whole-genome sequencing of Haloarcula japonica strain pws8.</title>
        <authorList>
            <person name="Verma D.K."/>
            <person name="Gopal K."/>
            <person name="Prasad E.S."/>
        </authorList>
    </citation>
    <scope>NUCLEOTIDE SEQUENCE</scope>
    <source>
        <strain evidence="3">Pws8</strain>
    </source>
</reference>
<evidence type="ECO:0000259" key="2">
    <source>
        <dbReference type="Pfam" id="PF02517"/>
    </source>
</evidence>
<evidence type="ECO:0000313" key="3">
    <source>
        <dbReference type="EMBL" id="NLV06186.1"/>
    </source>
</evidence>
<feature type="transmembrane region" description="Helical" evidence="1">
    <location>
        <begin position="40"/>
        <end position="61"/>
    </location>
</feature>
<keyword evidence="3" id="KW-0378">Hydrolase</keyword>
<dbReference type="Proteomes" id="UP000610611">
    <property type="component" value="Unassembled WGS sequence"/>
</dbReference>
<dbReference type="InterPro" id="IPR003675">
    <property type="entry name" value="Rce1/LyrA-like_dom"/>
</dbReference>
<sequence length="270" mass="28653">MSMKIYVLSNPFFNRDCSDSVPMTISTSQPAKSADASRTLLAGISLLALPAIGGFLIIAGFESLQTILGFESFTLTFLVGGGLATLWFGLLGAVYVQFHPVTLHYGLRWPTPRDIGWIIGGLLAVIVASVLVEIAFIPFNEGDATTISAAAAVENPIAIYSIFLIGNFVFIAPIEEFLYRGVIQGRLREAFGPITAISITGVGFSLGHILSYWYGGSDILSVSVWAALTGIAATGMVLGAIYERTESLLLVTIIHGLVNSIGIALAYATL</sequence>
<name>A0A847U0A0_9EURY</name>
<protein>
    <submittedName>
        <fullName evidence="3">CPBP family intramembrane metalloprotease</fullName>
    </submittedName>
</protein>
<keyword evidence="1" id="KW-1133">Transmembrane helix</keyword>
<feature type="transmembrane region" description="Helical" evidence="1">
    <location>
        <begin position="248"/>
        <end position="268"/>
    </location>
</feature>
<dbReference type="GO" id="GO:0008237">
    <property type="term" value="F:metallopeptidase activity"/>
    <property type="evidence" value="ECO:0007669"/>
    <property type="project" value="UniProtKB-KW"/>
</dbReference>
<dbReference type="PANTHER" id="PTHR36435">
    <property type="entry name" value="SLR1288 PROTEIN"/>
    <property type="match status" value="1"/>
</dbReference>
<feature type="transmembrane region" description="Helical" evidence="1">
    <location>
        <begin position="73"/>
        <end position="96"/>
    </location>
</feature>